<feature type="transmembrane region" description="Helical" evidence="1">
    <location>
        <begin position="65"/>
        <end position="84"/>
    </location>
</feature>
<keyword evidence="1" id="KW-0812">Transmembrane</keyword>
<reference evidence="2" key="1">
    <citation type="submission" date="2015-09" db="EMBL/GenBank/DDBJ databases">
        <title>De novo assembly of Pectinophora gossypiella (Pink Bollworm) gut transcriptome.</title>
        <authorList>
            <person name="Tassone E.E."/>
        </authorList>
    </citation>
    <scope>NUCLEOTIDE SEQUENCE</scope>
</reference>
<dbReference type="InterPro" id="IPR029160">
    <property type="entry name" value="UQCC4"/>
</dbReference>
<organism evidence="2">
    <name type="scientific">Pectinophora gossypiella</name>
    <name type="common">Cotton pink bollworm</name>
    <name type="synonym">Depressaria gossypiella</name>
    <dbReference type="NCBI Taxonomy" id="13191"/>
    <lineage>
        <taxon>Eukaryota</taxon>
        <taxon>Metazoa</taxon>
        <taxon>Ecdysozoa</taxon>
        <taxon>Arthropoda</taxon>
        <taxon>Hexapoda</taxon>
        <taxon>Insecta</taxon>
        <taxon>Pterygota</taxon>
        <taxon>Neoptera</taxon>
        <taxon>Endopterygota</taxon>
        <taxon>Lepidoptera</taxon>
        <taxon>Glossata</taxon>
        <taxon>Ditrysia</taxon>
        <taxon>Gelechioidea</taxon>
        <taxon>Gelechiidae</taxon>
        <taxon>Apatetrinae</taxon>
        <taxon>Pectinophora</taxon>
    </lineage>
</organism>
<dbReference type="PANTHER" id="PTHR35268:SF1">
    <property type="entry name" value="UBIQUINOL-CYTOCHROME-C REDUCTASE COMPLEX ASSEMBLY FACTOR 4"/>
    <property type="match status" value="1"/>
</dbReference>
<protein>
    <submittedName>
        <fullName evidence="2">Uncharacterized protein</fullName>
    </submittedName>
</protein>
<dbReference type="OrthoDB" id="5783753at2759"/>
<proteinExistence type="predicted"/>
<dbReference type="PANTHER" id="PTHR35268">
    <property type="entry name" value="PROTEIN CCSMST1"/>
    <property type="match status" value="1"/>
</dbReference>
<evidence type="ECO:0000313" key="2">
    <source>
        <dbReference type="EMBL" id="JAT89583.1"/>
    </source>
</evidence>
<evidence type="ECO:0000256" key="1">
    <source>
        <dbReference type="SAM" id="Phobius"/>
    </source>
</evidence>
<keyword evidence="1" id="KW-0472">Membrane</keyword>
<dbReference type="Pfam" id="PF15013">
    <property type="entry name" value="CCSMST1"/>
    <property type="match status" value="1"/>
</dbReference>
<dbReference type="EMBL" id="GDQN01001471">
    <property type="protein sequence ID" value="JAT89583.1"/>
    <property type="molecule type" value="Transcribed_RNA"/>
</dbReference>
<gene>
    <name evidence="2" type="ORF">g.312</name>
</gene>
<name>A0A1E1WRB3_PECGO</name>
<keyword evidence="1" id="KW-1133">Transmembrane helix</keyword>
<sequence>MNRNIFRFRNFIQSNKSSRFCSNKTKKALPEELMENEPIKFSTSLAARKTVRPVVKKTKIDMPWYQPYSVIGSVTVFLIYFCLLREENDMDGELTKTLYERMKGLEKVQLLQSYQFNKEHGKSVVEIEKRLKEIEEQERQQATSVA</sequence>
<accession>A0A1E1WRB3</accession>
<dbReference type="AlphaFoldDB" id="A0A1E1WRB3"/>